<evidence type="ECO:0000313" key="3">
    <source>
        <dbReference type="Proteomes" id="UP001140949"/>
    </source>
</evidence>
<dbReference type="Proteomes" id="UP001140949">
    <property type="component" value="Unassembled WGS sequence"/>
</dbReference>
<reference evidence="2" key="2">
    <citation type="submission" date="2023-04" db="EMBL/GenBank/DDBJ databases">
        <authorList>
            <person name="Bruccoleri R.E."/>
            <person name="Oakeley E.J."/>
            <person name="Faust A.-M."/>
            <person name="Dessus-Babus S."/>
            <person name="Altorfer M."/>
            <person name="Burckhardt D."/>
            <person name="Oertli M."/>
            <person name="Naumann U."/>
            <person name="Petersen F."/>
            <person name="Wong J."/>
        </authorList>
    </citation>
    <scope>NUCLEOTIDE SEQUENCE</scope>
    <source>
        <strain evidence="2">GSM-AAB239-AS_SAM_17_03QT</strain>
        <tissue evidence="2">Leaf</tissue>
    </source>
</reference>
<protein>
    <submittedName>
        <fullName evidence="2">NADH dehydrogenase [ubiquinone] 1 alpha subcomplex subunit 8-B-like</fullName>
    </submittedName>
</protein>
<dbReference type="EMBL" id="JANAVB010032220">
    <property type="protein sequence ID" value="KAJ6810762.1"/>
    <property type="molecule type" value="Genomic_DNA"/>
</dbReference>
<comment type="caution">
    <text evidence="2">The sequence shown here is derived from an EMBL/GenBank/DDBJ whole genome shotgun (WGS) entry which is preliminary data.</text>
</comment>
<gene>
    <name evidence="2" type="ORF">M6B38_104535</name>
</gene>
<evidence type="ECO:0000256" key="1">
    <source>
        <dbReference type="SAM" id="MobiDB-lite"/>
    </source>
</evidence>
<evidence type="ECO:0000313" key="2">
    <source>
        <dbReference type="EMBL" id="KAJ6810762.1"/>
    </source>
</evidence>
<organism evidence="2 3">
    <name type="scientific">Iris pallida</name>
    <name type="common">Sweet iris</name>
    <dbReference type="NCBI Taxonomy" id="29817"/>
    <lineage>
        <taxon>Eukaryota</taxon>
        <taxon>Viridiplantae</taxon>
        <taxon>Streptophyta</taxon>
        <taxon>Embryophyta</taxon>
        <taxon>Tracheophyta</taxon>
        <taxon>Spermatophyta</taxon>
        <taxon>Magnoliopsida</taxon>
        <taxon>Liliopsida</taxon>
        <taxon>Asparagales</taxon>
        <taxon>Iridaceae</taxon>
        <taxon>Iridoideae</taxon>
        <taxon>Irideae</taxon>
        <taxon>Iris</taxon>
    </lineage>
</organism>
<reference evidence="2" key="1">
    <citation type="journal article" date="2023" name="GigaByte">
        <title>Genome assembly of the bearded iris, Iris pallida Lam.</title>
        <authorList>
            <person name="Bruccoleri R.E."/>
            <person name="Oakeley E.J."/>
            <person name="Faust A.M.E."/>
            <person name="Altorfer M."/>
            <person name="Dessus-Babus S."/>
            <person name="Burckhardt D."/>
            <person name="Oertli M."/>
            <person name="Naumann U."/>
            <person name="Petersen F."/>
            <person name="Wong J."/>
        </authorList>
    </citation>
    <scope>NUCLEOTIDE SEQUENCE</scope>
    <source>
        <strain evidence="2">GSM-AAB239-AS_SAM_17_03QT</strain>
    </source>
</reference>
<name>A0AAX6F2V7_IRIPA</name>
<sequence length="43" mass="4916">MQGACTTTTMNFTCVVENKQRSREHARGPLNKSSFTSHDFMKH</sequence>
<accession>A0AAX6F2V7</accession>
<dbReference type="AlphaFoldDB" id="A0AAX6F2V7"/>
<keyword evidence="3" id="KW-1185">Reference proteome</keyword>
<proteinExistence type="predicted"/>
<feature type="region of interest" description="Disordered" evidence="1">
    <location>
        <begin position="19"/>
        <end position="43"/>
    </location>
</feature>